<accession>A0A5R8KCI5</accession>
<evidence type="ECO:0000313" key="5">
    <source>
        <dbReference type="EMBL" id="TLD70034.1"/>
    </source>
</evidence>
<sequence length="159" mass="17253">MNHSNPLSHKTQTKHLLMKSILKFSILSLFAAASLAVAADFPKGSPKFNDKLDAALAEAKTSNKPVIAVFSAVWCPPCQMMKKDVYPSEEIKAYQDKFVWVYIDTDIESNAKDAAKYKVSGIPHIQFISADGKSLDSQIGASSASEFAKTLDGVLKKAG</sequence>
<dbReference type="InterPro" id="IPR036249">
    <property type="entry name" value="Thioredoxin-like_sf"/>
</dbReference>
<dbReference type="AlphaFoldDB" id="A0A5R8KCI5"/>
<dbReference type="SUPFAM" id="SSF52833">
    <property type="entry name" value="Thioredoxin-like"/>
    <property type="match status" value="1"/>
</dbReference>
<keyword evidence="2" id="KW-0676">Redox-active center</keyword>
<dbReference type="Gene3D" id="3.40.30.10">
    <property type="entry name" value="Glutaredoxin"/>
    <property type="match status" value="1"/>
</dbReference>
<gene>
    <name evidence="5" type="ORF">FEM03_15000</name>
</gene>
<evidence type="ECO:0000313" key="6">
    <source>
        <dbReference type="Proteomes" id="UP000306196"/>
    </source>
</evidence>
<dbReference type="InterPro" id="IPR051099">
    <property type="entry name" value="AGR/TXD"/>
</dbReference>
<keyword evidence="1 3" id="KW-0732">Signal</keyword>
<dbReference type="PANTHER" id="PTHR15337">
    <property type="entry name" value="ANTERIOR GRADIENT PROTEIN-RELATED"/>
    <property type="match status" value="1"/>
</dbReference>
<dbReference type="Pfam" id="PF13899">
    <property type="entry name" value="Thioredoxin_7"/>
    <property type="match status" value="1"/>
</dbReference>
<evidence type="ECO:0000256" key="3">
    <source>
        <dbReference type="SAM" id="SignalP"/>
    </source>
</evidence>
<name>A0A5R8KCI5_9BACT</name>
<dbReference type="Proteomes" id="UP000306196">
    <property type="component" value="Unassembled WGS sequence"/>
</dbReference>
<protein>
    <submittedName>
        <fullName evidence="5">Thioredoxin family protein</fullName>
    </submittedName>
</protein>
<feature type="signal peptide" evidence="3">
    <location>
        <begin position="1"/>
        <end position="38"/>
    </location>
</feature>
<comment type="caution">
    <text evidence="5">The sequence shown here is derived from an EMBL/GenBank/DDBJ whole genome shotgun (WGS) entry which is preliminary data.</text>
</comment>
<feature type="domain" description="Thioredoxin" evidence="4">
    <location>
        <begin position="32"/>
        <end position="156"/>
    </location>
</feature>
<evidence type="ECO:0000259" key="4">
    <source>
        <dbReference type="PROSITE" id="PS51352"/>
    </source>
</evidence>
<keyword evidence="6" id="KW-1185">Reference proteome</keyword>
<dbReference type="InterPro" id="IPR017937">
    <property type="entry name" value="Thioredoxin_CS"/>
</dbReference>
<dbReference type="OrthoDB" id="9811036at2"/>
<dbReference type="InterPro" id="IPR013766">
    <property type="entry name" value="Thioredoxin_domain"/>
</dbReference>
<evidence type="ECO:0000256" key="2">
    <source>
        <dbReference type="ARBA" id="ARBA00023284"/>
    </source>
</evidence>
<organism evidence="5 6">
    <name type="scientific">Phragmitibacter flavus</name>
    <dbReference type="NCBI Taxonomy" id="2576071"/>
    <lineage>
        <taxon>Bacteria</taxon>
        <taxon>Pseudomonadati</taxon>
        <taxon>Verrucomicrobiota</taxon>
        <taxon>Verrucomicrobiia</taxon>
        <taxon>Verrucomicrobiales</taxon>
        <taxon>Verrucomicrobiaceae</taxon>
        <taxon>Phragmitibacter</taxon>
    </lineage>
</organism>
<dbReference type="PROSITE" id="PS00194">
    <property type="entry name" value="THIOREDOXIN_1"/>
    <property type="match status" value="1"/>
</dbReference>
<reference evidence="5 6" key="1">
    <citation type="submission" date="2019-05" db="EMBL/GenBank/DDBJ databases">
        <title>Verrucobacter flavum gen. nov., sp. nov. a new member of the family Verrucomicrobiaceae.</title>
        <authorList>
            <person name="Szuroczki S."/>
            <person name="Abbaszade G."/>
            <person name="Szabo A."/>
            <person name="Felfoldi T."/>
            <person name="Schumann P."/>
            <person name="Boka K."/>
            <person name="Keki Z."/>
            <person name="Toumi M."/>
            <person name="Toth E."/>
        </authorList>
    </citation>
    <scope>NUCLEOTIDE SEQUENCE [LARGE SCALE GENOMIC DNA]</scope>
    <source>
        <strain evidence="5 6">MG-N-17</strain>
    </source>
</reference>
<proteinExistence type="predicted"/>
<dbReference type="PROSITE" id="PS51352">
    <property type="entry name" value="THIOREDOXIN_2"/>
    <property type="match status" value="1"/>
</dbReference>
<dbReference type="CDD" id="cd02947">
    <property type="entry name" value="TRX_family"/>
    <property type="match status" value="1"/>
</dbReference>
<feature type="chain" id="PRO_5024314604" evidence="3">
    <location>
        <begin position="39"/>
        <end position="159"/>
    </location>
</feature>
<evidence type="ECO:0000256" key="1">
    <source>
        <dbReference type="ARBA" id="ARBA00022729"/>
    </source>
</evidence>
<dbReference type="EMBL" id="VAUV01000010">
    <property type="protein sequence ID" value="TLD70034.1"/>
    <property type="molecule type" value="Genomic_DNA"/>
</dbReference>
<dbReference type="PANTHER" id="PTHR15337:SF11">
    <property type="entry name" value="THIOREDOXIN DOMAIN-CONTAINING PROTEIN"/>
    <property type="match status" value="1"/>
</dbReference>